<feature type="domain" description="Immunity MXAN-0049 protein" evidence="1">
    <location>
        <begin position="60"/>
        <end position="168"/>
    </location>
</feature>
<dbReference type="RefSeq" id="WP_089066895.1">
    <property type="nucleotide sequence ID" value="NZ_CP022358.1"/>
</dbReference>
<dbReference type="Pfam" id="PF07791">
    <property type="entry name" value="Imm11"/>
    <property type="match status" value="1"/>
</dbReference>
<organism evidence="2 3">
    <name type="scientific">Shewanella bicestrii</name>
    <dbReference type="NCBI Taxonomy" id="2018305"/>
    <lineage>
        <taxon>Bacteria</taxon>
        <taxon>Pseudomonadati</taxon>
        <taxon>Pseudomonadota</taxon>
        <taxon>Gammaproteobacteria</taxon>
        <taxon>Alteromonadales</taxon>
        <taxon>Shewanellaceae</taxon>
        <taxon>Shewanella</taxon>
    </lineage>
</organism>
<proteinExistence type="predicted"/>
<sequence length="187" mass="21675">MEPFFELDAFYHRDVYFVYSEQNEQPYIDSFTKPFNGITPLYYEVDVLDEAITQYDILPTIGLPLVSSLFVEQFSAVSDKEVQFIPAEIRDNSGDINHQFYAMKVLKRFACIDMNRSQVSYRRYGECQSLQIQTLVIDASKVEGASIFSLQEKLAYIIVNQTIRDLCQPLRGVECLPLDEAFGSRFW</sequence>
<evidence type="ECO:0000313" key="3">
    <source>
        <dbReference type="Proteomes" id="UP000198367"/>
    </source>
</evidence>
<evidence type="ECO:0000313" key="2">
    <source>
        <dbReference type="EMBL" id="ASK67879.1"/>
    </source>
</evidence>
<reference evidence="2 3" key="1">
    <citation type="submission" date="2017-07" db="EMBL/GenBank/DDBJ databases">
        <title>Phenotypical and genomic characterization of a clinical isolate of Shewanella bicestrii sp. nov. producing an extended-spectrum beta-lactamase and a new oxacillinase variant.</title>
        <authorList>
            <person name="Jousset A.B."/>
            <person name="Bonnin R.A."/>
            <person name="Girlich D."/>
            <person name="Dabos L."/>
            <person name="Potron A."/>
            <person name="Dortet L."/>
            <person name="Glaser P."/>
            <person name="Naas T."/>
        </authorList>
    </citation>
    <scope>NUCLEOTIDE SEQUENCE [LARGE SCALE GENOMIC DNA]</scope>
    <source>
        <strain evidence="2 3">JAB-1</strain>
    </source>
</reference>
<dbReference type="InterPro" id="IPR012433">
    <property type="entry name" value="Imm11"/>
</dbReference>
<protein>
    <recommendedName>
        <fullName evidence="1">Immunity MXAN-0049 protein domain-containing protein</fullName>
    </recommendedName>
</protein>
<name>A0A220UIA8_9GAMM</name>
<dbReference type="KEGG" id="sbj:CF168_02840"/>
<dbReference type="Proteomes" id="UP000198367">
    <property type="component" value="Chromosome"/>
</dbReference>
<dbReference type="AlphaFoldDB" id="A0A220UIA8"/>
<keyword evidence="3" id="KW-1185">Reference proteome</keyword>
<evidence type="ECO:0000259" key="1">
    <source>
        <dbReference type="Pfam" id="PF07791"/>
    </source>
</evidence>
<dbReference type="EMBL" id="CP022358">
    <property type="protein sequence ID" value="ASK67879.1"/>
    <property type="molecule type" value="Genomic_DNA"/>
</dbReference>
<gene>
    <name evidence="2" type="ORF">CF168_02840</name>
</gene>
<accession>A0A220UIA8</accession>